<evidence type="ECO:0000313" key="2">
    <source>
        <dbReference type="Proteomes" id="UP000030641"/>
    </source>
</evidence>
<reference evidence="1 2" key="1">
    <citation type="journal article" date="2014" name="BMC Genomics">
        <title>Genome sequencing of four Aureobasidium pullulans varieties: biotechnological potential, stress tolerance, and description of new species.</title>
        <authorList>
            <person name="Gostin Ar C."/>
            <person name="Ohm R.A."/>
            <person name="Kogej T."/>
            <person name="Sonjak S."/>
            <person name="Turk M."/>
            <person name="Zajc J."/>
            <person name="Zalar P."/>
            <person name="Grube M."/>
            <person name="Sun H."/>
            <person name="Han J."/>
            <person name="Sharma A."/>
            <person name="Chiniquy J."/>
            <person name="Ngan C.Y."/>
            <person name="Lipzen A."/>
            <person name="Barry K."/>
            <person name="Grigoriev I.V."/>
            <person name="Gunde-Cimerman N."/>
        </authorList>
    </citation>
    <scope>NUCLEOTIDE SEQUENCE [LARGE SCALE GENOMIC DNA]</scope>
    <source>
        <strain evidence="1 2">EXF-2481</strain>
    </source>
</reference>
<dbReference type="RefSeq" id="XP_013345627.1">
    <property type="nucleotide sequence ID" value="XM_013490173.1"/>
</dbReference>
<gene>
    <name evidence="1" type="ORF">AUEXF2481DRAFT_631205</name>
</gene>
<dbReference type="HOGENOM" id="CLU_1481706_0_0_1"/>
<dbReference type="AlphaFoldDB" id="A0A074YHF9"/>
<name>A0A074YHF9_AURSE</name>
<evidence type="ECO:0000313" key="1">
    <source>
        <dbReference type="EMBL" id="KEQ97120.1"/>
    </source>
</evidence>
<dbReference type="GeneID" id="25369714"/>
<proteinExistence type="predicted"/>
<protein>
    <submittedName>
        <fullName evidence="1">Uncharacterized protein</fullName>
    </submittedName>
</protein>
<keyword evidence="2" id="KW-1185">Reference proteome</keyword>
<dbReference type="EMBL" id="KL584755">
    <property type="protein sequence ID" value="KEQ97120.1"/>
    <property type="molecule type" value="Genomic_DNA"/>
</dbReference>
<sequence length="182" mass="20830">MLIPPPFPARQSLLIYDLFCDPLVPSQARVSVPTRLECVWPTWLALGIRQTPPPPPPFASSTVHEFKLRDGRNAFAGMIRERGGCRFLSTMPNWVWWFLLLLALLGCEACVLHDFSLFHLSSIVKIRVAIEMILAAISDLATSKTHYKEMQTRSLLDPLYVYRSLAASMKTLAIWKMEERWQ</sequence>
<accession>A0A074YHF9</accession>
<dbReference type="InParanoid" id="A0A074YHF9"/>
<organism evidence="1 2">
    <name type="scientific">Aureobasidium subglaciale (strain EXF-2481)</name>
    <name type="common">Aureobasidium pullulans var. subglaciale</name>
    <dbReference type="NCBI Taxonomy" id="1043005"/>
    <lineage>
        <taxon>Eukaryota</taxon>
        <taxon>Fungi</taxon>
        <taxon>Dikarya</taxon>
        <taxon>Ascomycota</taxon>
        <taxon>Pezizomycotina</taxon>
        <taxon>Dothideomycetes</taxon>
        <taxon>Dothideomycetidae</taxon>
        <taxon>Dothideales</taxon>
        <taxon>Saccotheciaceae</taxon>
        <taxon>Aureobasidium</taxon>
    </lineage>
</organism>
<dbReference type="Proteomes" id="UP000030641">
    <property type="component" value="Unassembled WGS sequence"/>
</dbReference>